<dbReference type="AlphaFoldDB" id="A0A2P9HLA4"/>
<gene>
    <name evidence="1" type="ORF">OHAE_729</name>
</gene>
<protein>
    <submittedName>
        <fullName evidence="1">Uncharacterized protein</fullName>
    </submittedName>
</protein>
<evidence type="ECO:0000313" key="2">
    <source>
        <dbReference type="Proteomes" id="UP000246073"/>
    </source>
</evidence>
<organism evidence="1 2">
    <name type="scientific">Ochrobactrum soli</name>
    <dbReference type="NCBI Taxonomy" id="2448455"/>
    <lineage>
        <taxon>Bacteria</taxon>
        <taxon>Pseudomonadati</taxon>
        <taxon>Pseudomonadota</taxon>
        <taxon>Alphaproteobacteria</taxon>
        <taxon>Hyphomicrobiales</taxon>
        <taxon>Brucellaceae</taxon>
        <taxon>Brucella/Ochrobactrum group</taxon>
        <taxon>Ochrobactrum</taxon>
    </lineage>
</organism>
<dbReference type="Proteomes" id="UP000246073">
    <property type="component" value="Unassembled WGS sequence"/>
</dbReference>
<accession>A0A2P9HLA4</accession>
<dbReference type="EMBL" id="OOFM01000005">
    <property type="protein sequence ID" value="SPL64862.1"/>
    <property type="molecule type" value="Genomic_DNA"/>
</dbReference>
<sequence length="47" mass="5403">MQERAALFTIKPPTNHQKLAGEVKTSPVTTKIRCADFKQLKWTFTLK</sequence>
<name>A0A2P9HLA4_9HYPH</name>
<evidence type="ECO:0000313" key="1">
    <source>
        <dbReference type="EMBL" id="SPL64862.1"/>
    </source>
</evidence>
<proteinExistence type="predicted"/>
<reference evidence="2" key="1">
    <citation type="submission" date="2017-12" db="EMBL/GenBank/DDBJ databases">
        <authorList>
            <person name="Diaz M."/>
        </authorList>
    </citation>
    <scope>NUCLEOTIDE SEQUENCE [LARGE SCALE GENOMIC DNA]</scope>
    <source>
        <strain evidence="2">FI11154</strain>
    </source>
</reference>